<dbReference type="AlphaFoldDB" id="G0NI52"/>
<protein>
    <submittedName>
        <fullName evidence="2">Uncharacterized protein</fullName>
    </submittedName>
</protein>
<name>G0NI52_CAEBE</name>
<keyword evidence="1" id="KW-0175">Coiled coil</keyword>
<dbReference type="InParanoid" id="G0NI52"/>
<gene>
    <name evidence="2" type="ORF">CAEBREN_02640</name>
</gene>
<proteinExistence type="predicted"/>
<organism evidence="3">
    <name type="scientific">Caenorhabditis brenneri</name>
    <name type="common">Nematode worm</name>
    <dbReference type="NCBI Taxonomy" id="135651"/>
    <lineage>
        <taxon>Eukaryota</taxon>
        <taxon>Metazoa</taxon>
        <taxon>Ecdysozoa</taxon>
        <taxon>Nematoda</taxon>
        <taxon>Chromadorea</taxon>
        <taxon>Rhabditida</taxon>
        <taxon>Rhabditina</taxon>
        <taxon>Rhabditomorpha</taxon>
        <taxon>Rhabditoidea</taxon>
        <taxon>Rhabditidae</taxon>
        <taxon>Peloderinae</taxon>
        <taxon>Caenorhabditis</taxon>
    </lineage>
</organism>
<evidence type="ECO:0000313" key="3">
    <source>
        <dbReference type="Proteomes" id="UP000008068"/>
    </source>
</evidence>
<dbReference type="Proteomes" id="UP000008068">
    <property type="component" value="Unassembled WGS sequence"/>
</dbReference>
<dbReference type="HOGENOM" id="CLU_1908503_0_0_1"/>
<feature type="coiled-coil region" evidence="1">
    <location>
        <begin position="9"/>
        <end position="36"/>
    </location>
</feature>
<sequence length="133" mass="15704">MWTLATQARRKILHDIEDQERKLEEEVEELKQMFASIPLTKFSDFGPEHLKLPIANEPFFNCKMAGIARGDLIRAAKKIKKLDIITKEQMAKFREKVDDVKLKIKRCIFRFIFIIENAEELVKEKNHQHAIHC</sequence>
<evidence type="ECO:0000256" key="1">
    <source>
        <dbReference type="SAM" id="Coils"/>
    </source>
</evidence>
<reference evidence="3" key="1">
    <citation type="submission" date="2011-07" db="EMBL/GenBank/DDBJ databases">
        <authorList>
            <consortium name="Caenorhabditis brenneri Sequencing and Analysis Consortium"/>
            <person name="Wilson R.K."/>
        </authorList>
    </citation>
    <scope>NUCLEOTIDE SEQUENCE [LARGE SCALE GENOMIC DNA]</scope>
    <source>
        <strain evidence="3">PB2801</strain>
    </source>
</reference>
<keyword evidence="3" id="KW-1185">Reference proteome</keyword>
<evidence type="ECO:0000313" key="2">
    <source>
        <dbReference type="EMBL" id="EGT31627.1"/>
    </source>
</evidence>
<dbReference type="EMBL" id="GL379887">
    <property type="protein sequence ID" value="EGT31627.1"/>
    <property type="molecule type" value="Genomic_DNA"/>
</dbReference>
<accession>G0NI52</accession>